<feature type="compositionally biased region" description="Basic and acidic residues" evidence="1">
    <location>
        <begin position="140"/>
        <end position="153"/>
    </location>
</feature>
<reference evidence="2 3" key="1">
    <citation type="journal article" date="2010" name="Science">
        <title>Genomic comparison of the ants Camponotus floridanus and Harpegnathos saltator.</title>
        <authorList>
            <person name="Bonasio R."/>
            <person name="Zhang G."/>
            <person name="Ye C."/>
            <person name="Mutti N.S."/>
            <person name="Fang X."/>
            <person name="Qin N."/>
            <person name="Donahue G."/>
            <person name="Yang P."/>
            <person name="Li Q."/>
            <person name="Li C."/>
            <person name="Zhang P."/>
            <person name="Huang Z."/>
            <person name="Berger S.L."/>
            <person name="Reinberg D."/>
            <person name="Wang J."/>
            <person name="Liebig J."/>
        </authorList>
    </citation>
    <scope>NUCLEOTIDE SEQUENCE [LARGE SCALE GENOMIC DNA]</scope>
    <source>
        <strain evidence="3">C129</strain>
    </source>
</reference>
<feature type="region of interest" description="Disordered" evidence="1">
    <location>
        <begin position="129"/>
        <end position="153"/>
    </location>
</feature>
<name>E2ALP9_CAMFO</name>
<evidence type="ECO:0000313" key="3">
    <source>
        <dbReference type="Proteomes" id="UP000000311"/>
    </source>
</evidence>
<dbReference type="AlphaFoldDB" id="E2ALP9"/>
<protein>
    <submittedName>
        <fullName evidence="2">Uncharacterized protein</fullName>
    </submittedName>
</protein>
<evidence type="ECO:0000256" key="1">
    <source>
        <dbReference type="SAM" id="MobiDB-lite"/>
    </source>
</evidence>
<evidence type="ECO:0000313" key="2">
    <source>
        <dbReference type="EMBL" id="EFN65658.1"/>
    </source>
</evidence>
<proteinExistence type="predicted"/>
<feature type="compositionally biased region" description="Basic residues" evidence="1">
    <location>
        <begin position="129"/>
        <end position="139"/>
    </location>
</feature>
<dbReference type="InParanoid" id="E2ALP9"/>
<keyword evidence="3" id="KW-1185">Reference proteome</keyword>
<accession>E2ALP9</accession>
<sequence length="244" mass="27119">MRRIEFIGYALDQAGLRSGIKKRDRNALGLVGRPLDCLREASRDAAPGNERSIRSCCVGTEALGYDFPLIINVIDSRTPDEPEAGKLRRSPFALELNIKCSKGGGAKLKGPSIRAAKWRINGVGERKKKENHRCVHGKKRDRETDSQRGWESTTMRKVDSEVYTVRRDLINPPELEDGPPLSYTEGCAMFVDDFVLSRAEQVSTSDWMQSCCGSSVRQFASSCWPGIQFPPSLTGPDHYDAAPE</sequence>
<dbReference type="Proteomes" id="UP000000311">
    <property type="component" value="Unassembled WGS sequence"/>
</dbReference>
<organism evidence="3">
    <name type="scientific">Camponotus floridanus</name>
    <name type="common">Florida carpenter ant</name>
    <dbReference type="NCBI Taxonomy" id="104421"/>
    <lineage>
        <taxon>Eukaryota</taxon>
        <taxon>Metazoa</taxon>
        <taxon>Ecdysozoa</taxon>
        <taxon>Arthropoda</taxon>
        <taxon>Hexapoda</taxon>
        <taxon>Insecta</taxon>
        <taxon>Pterygota</taxon>
        <taxon>Neoptera</taxon>
        <taxon>Endopterygota</taxon>
        <taxon>Hymenoptera</taxon>
        <taxon>Apocrita</taxon>
        <taxon>Aculeata</taxon>
        <taxon>Formicoidea</taxon>
        <taxon>Formicidae</taxon>
        <taxon>Formicinae</taxon>
        <taxon>Camponotus</taxon>
    </lineage>
</organism>
<gene>
    <name evidence="2" type="ORF">EAG_10915</name>
</gene>
<dbReference type="EMBL" id="GL440609">
    <property type="protein sequence ID" value="EFN65658.1"/>
    <property type="molecule type" value="Genomic_DNA"/>
</dbReference>